<gene>
    <name evidence="8" type="ORF">Fmac_027585</name>
</gene>
<dbReference type="InterPro" id="IPR017187">
    <property type="entry name" value="EIN2"/>
</dbReference>
<dbReference type="Pfam" id="PF01566">
    <property type="entry name" value="Nramp"/>
    <property type="match status" value="1"/>
</dbReference>
<dbReference type="EMBL" id="JBGMDY010000009">
    <property type="protein sequence ID" value="KAL2323206.1"/>
    <property type="molecule type" value="Genomic_DNA"/>
</dbReference>
<comment type="similarity">
    <text evidence="2">Belongs to the NRAMP (TC 2.A.55) family.</text>
</comment>
<dbReference type="PRINTS" id="PR00447">
    <property type="entry name" value="NATRESASSCMP"/>
</dbReference>
<feature type="region of interest" description="Disordered" evidence="6">
    <location>
        <begin position="760"/>
        <end position="792"/>
    </location>
</feature>
<feature type="transmembrane region" description="Helical" evidence="7">
    <location>
        <begin position="195"/>
        <end position="214"/>
    </location>
</feature>
<evidence type="ECO:0000313" key="9">
    <source>
        <dbReference type="Proteomes" id="UP001603857"/>
    </source>
</evidence>
<dbReference type="PIRSF" id="PIRSF037378">
    <property type="entry name" value="EIN2"/>
    <property type="match status" value="1"/>
</dbReference>
<feature type="transmembrane region" description="Helical" evidence="7">
    <location>
        <begin position="383"/>
        <end position="407"/>
    </location>
</feature>
<evidence type="ECO:0000256" key="1">
    <source>
        <dbReference type="ARBA" id="ARBA00004141"/>
    </source>
</evidence>
<dbReference type="Proteomes" id="UP001603857">
    <property type="component" value="Unassembled WGS sequence"/>
</dbReference>
<feature type="region of interest" description="Disordered" evidence="6">
    <location>
        <begin position="587"/>
        <end position="688"/>
    </location>
</feature>
<evidence type="ECO:0000256" key="5">
    <source>
        <dbReference type="ARBA" id="ARBA00023136"/>
    </source>
</evidence>
<evidence type="ECO:0000256" key="7">
    <source>
        <dbReference type="SAM" id="Phobius"/>
    </source>
</evidence>
<feature type="compositionally biased region" description="Basic and acidic residues" evidence="6">
    <location>
        <begin position="613"/>
        <end position="624"/>
    </location>
</feature>
<feature type="compositionally biased region" description="Low complexity" evidence="6">
    <location>
        <begin position="590"/>
        <end position="612"/>
    </location>
</feature>
<feature type="compositionally biased region" description="Acidic residues" evidence="6">
    <location>
        <begin position="637"/>
        <end position="656"/>
    </location>
</feature>
<name>A0ABD1LIA2_9FABA</name>
<feature type="transmembrane region" description="Helical" evidence="7">
    <location>
        <begin position="52"/>
        <end position="71"/>
    </location>
</feature>
<accession>A0ABD1LIA2</accession>
<dbReference type="InterPro" id="IPR001046">
    <property type="entry name" value="NRAMP_fam"/>
</dbReference>
<feature type="transmembrane region" description="Helical" evidence="7">
    <location>
        <begin position="358"/>
        <end position="377"/>
    </location>
</feature>
<evidence type="ECO:0000256" key="3">
    <source>
        <dbReference type="ARBA" id="ARBA00022692"/>
    </source>
</evidence>
<feature type="compositionally biased region" description="Polar residues" evidence="6">
    <location>
        <begin position="778"/>
        <end position="792"/>
    </location>
</feature>
<feature type="compositionally biased region" description="Low complexity" evidence="6">
    <location>
        <begin position="661"/>
        <end position="675"/>
    </location>
</feature>
<organism evidence="8 9">
    <name type="scientific">Flemingia macrophylla</name>
    <dbReference type="NCBI Taxonomy" id="520843"/>
    <lineage>
        <taxon>Eukaryota</taxon>
        <taxon>Viridiplantae</taxon>
        <taxon>Streptophyta</taxon>
        <taxon>Embryophyta</taxon>
        <taxon>Tracheophyta</taxon>
        <taxon>Spermatophyta</taxon>
        <taxon>Magnoliopsida</taxon>
        <taxon>eudicotyledons</taxon>
        <taxon>Gunneridae</taxon>
        <taxon>Pentapetalae</taxon>
        <taxon>rosids</taxon>
        <taxon>fabids</taxon>
        <taxon>Fabales</taxon>
        <taxon>Fabaceae</taxon>
        <taxon>Papilionoideae</taxon>
        <taxon>50 kb inversion clade</taxon>
        <taxon>NPAAA clade</taxon>
        <taxon>indigoferoid/millettioid clade</taxon>
        <taxon>Phaseoleae</taxon>
        <taxon>Flemingia</taxon>
    </lineage>
</organism>
<evidence type="ECO:0000256" key="2">
    <source>
        <dbReference type="ARBA" id="ARBA00009965"/>
    </source>
</evidence>
<proteinExistence type="inferred from homology"/>
<dbReference type="GO" id="GO:0016020">
    <property type="term" value="C:membrane"/>
    <property type="evidence" value="ECO:0007669"/>
    <property type="project" value="UniProtKB-SubCell"/>
</dbReference>
<feature type="transmembrane region" description="Helical" evidence="7">
    <location>
        <begin position="156"/>
        <end position="175"/>
    </location>
</feature>
<evidence type="ECO:0000256" key="4">
    <source>
        <dbReference type="ARBA" id="ARBA00022989"/>
    </source>
</evidence>
<keyword evidence="3 7" id="KW-0812">Transmembrane</keyword>
<dbReference type="PANTHER" id="PTHR11706:SF75">
    <property type="entry name" value="ETHYLENE-INSENSITIVE PROTEIN 2"/>
    <property type="match status" value="1"/>
</dbReference>
<feature type="transmembrane region" description="Helical" evidence="7">
    <location>
        <begin position="92"/>
        <end position="114"/>
    </location>
</feature>
<evidence type="ECO:0000313" key="8">
    <source>
        <dbReference type="EMBL" id="KAL2323206.1"/>
    </source>
</evidence>
<reference evidence="8 9" key="1">
    <citation type="submission" date="2024-08" db="EMBL/GenBank/DDBJ databases">
        <title>Insights into the chromosomal genome structure of Flemingia macrophylla.</title>
        <authorList>
            <person name="Ding Y."/>
            <person name="Zhao Y."/>
            <person name="Bi W."/>
            <person name="Wu M."/>
            <person name="Zhao G."/>
            <person name="Gong Y."/>
            <person name="Li W."/>
            <person name="Zhang P."/>
        </authorList>
    </citation>
    <scope>NUCLEOTIDE SEQUENCE [LARGE SCALE GENOMIC DNA]</scope>
    <source>
        <strain evidence="8">DYQJB</strain>
        <tissue evidence="8">Leaf</tissue>
    </source>
</reference>
<comment type="caution">
    <text evidence="8">The sequence shown here is derived from an EMBL/GenBank/DDBJ whole genome shotgun (WGS) entry which is preliminary data.</text>
</comment>
<feature type="transmembrane region" description="Helical" evidence="7">
    <location>
        <begin position="126"/>
        <end position="149"/>
    </location>
</feature>
<keyword evidence="9" id="KW-1185">Reference proteome</keyword>
<feature type="transmembrane region" description="Helical" evidence="7">
    <location>
        <begin position="319"/>
        <end position="346"/>
    </location>
</feature>
<evidence type="ECO:0008006" key="10">
    <source>
        <dbReference type="Google" id="ProtNLM"/>
    </source>
</evidence>
<feature type="transmembrane region" description="Helical" evidence="7">
    <location>
        <begin position="14"/>
        <end position="32"/>
    </location>
</feature>
<evidence type="ECO:0000256" key="6">
    <source>
        <dbReference type="SAM" id="MobiDB-lite"/>
    </source>
</evidence>
<feature type="transmembrane region" description="Helical" evidence="7">
    <location>
        <begin position="469"/>
        <end position="489"/>
    </location>
</feature>
<keyword evidence="4 7" id="KW-1133">Transmembrane helix</keyword>
<protein>
    <recommendedName>
        <fullName evidence="10">Ethylene-insensitive protein 2</fullName>
    </recommendedName>
</protein>
<dbReference type="PANTHER" id="PTHR11706">
    <property type="entry name" value="SOLUTE CARRIER PROTEIN FAMILY 11 MEMBER"/>
    <property type="match status" value="1"/>
</dbReference>
<comment type="subcellular location">
    <subcellularLocation>
        <location evidence="1">Membrane</location>
        <topology evidence="1">Multi-pass membrane protein</topology>
    </subcellularLocation>
</comment>
<feature type="transmembrane region" description="Helical" evidence="7">
    <location>
        <begin position="427"/>
        <end position="449"/>
    </location>
</feature>
<sequence>MESDTSRASHPPGFLHRSLPAVVPVLLISIGYVDPGKWVAIVEGGARSGFDLMAFTLIFNFGAIFCQYLSARIGVITGKDLAQICSDEYDNWTCMLLGIQAELSVIILDLNMILGMAHGLNILFGWDLFTCVFFTATSAVFHLLLFVLLDIGKVKILGLFVSGFVFLLFVLGILINQSEIPLSVNGTLTKLSGESAFVLMGLLGATLVPHNFYLHSSIVQLGIWGMCTIQEYLSSVHVRISQTMIPENILTWYRGSTTTSNDAVCYNHFLAIMCVFSGLYLVNNVMMNAAANELYSMGHVLTTFQDTLSSMEQVLRSPVAMLAFLLILFFSNQTTALSWSFGGEVVVHSFLKLDIPGWLHYATIRVIAVLPALYSVWSSGAEGMYQLLIFTQIVVAMQLPSSVIPLFRIASSRSIMGVHKVPQFVEFLELIIIIGILGLNIVFVVEMLFGSSDWVDSLIWNGGNGVSPSYFLLLCTAFASFCMMLWLAATPLKSASVQLDGQAWNWDMPQAIPKPQIDNEAKDLNETRYHGDASVLVKEPSPALGKTMEYPDLPVVGFHHDLPETIMEPDVPMTTVRETHPFTSFPCPPTSVVKESASTSESEEVSTVTNETSDIRLGDAKTLKTETSAPVEKTVEVEGDSNAERYDDDGDAWEMEETPKVVSVAPSSASDGPPSFRSLSGKSDDGGNSIGSLSRLAGLGRGARRQLAAILDEFWGQLYDLHGNKLDVLPGVDLKPTCLTCRKEYPEFLMTVGSRAPDTLMNSAPYDSPKQHRKHISLESSYGPQRSSSQQTNPFRFADECVQTSRSNLLGAGERRWNSVHNLSSSGAWDYQPATIHGYQVPSYINQVGKDTNSNNLNSLMELSSLKSTSMGNTNNFRNSIAFAIGQKLQNGSGLSQPPGFQNITVSKNIQLPSDRPYYDSHPAGPADNTVNAKKYHSLPDISGYAIPHRDVSMSDKSAPWDGVVGRYRYISRTHYEPSLDSNSGSSTGAPLAFDVLSPSKVYGGFGSGSLWSRQPFEQFGVDDKTHNAANEDVGNRPSATTQETTSTVDIDVKLLQSFRHCIQKLLKLEGSDWLFRQNDGADEDLIDRVAMREKFVYEVETTEMNRANNMGETRYFSSDGKSGSSMKNNEVNCSSFSVTSIPNCGEGCVWRADIIISFGVWCIHRVLDLSLMESRPELWGKYTYVLNHLQGIIDLAFFKPRSPLTPCFCLQVPMTYQQKSSSPPSNGMLPPASKPGRGKITTAQVVFEMVKDVEVAISSRKGRTGTAAGDVAFPSGKQNLASVLKRYKRRLSNKPVGTQEGIRKEVPPYGTAVTVYQSSSQTLFPCANFDTLMSSEVELWHPSAKEDCVLAFKHHRIP</sequence>
<keyword evidence="5 7" id="KW-0472">Membrane</keyword>